<feature type="compositionally biased region" description="Low complexity" evidence="1">
    <location>
        <begin position="68"/>
        <end position="82"/>
    </location>
</feature>
<sequence length="274" mass="29474">MLPPAGCNNDADRRSPQQDTDETRQCTNRDTHKPPPRPLTASHEYAQVPDAEQRRGSGQPGSPPVPRSPGRASGPPANPVAAARRRSPRRPADAETRQRQAERPGAWSPRARSRPPREGVPAVTLGTRWHRHTRTNAATPARPSNHLIQRPGKYGPSAPPAPACTQAFPQVSSHFRTLDSTLGCGTQVVESTDSAATSCHAQRFLRAGTPSRQLIKDPSPAAPPHYPTPPTSPPADRLHHEATGQVPCAVDKHETYPRARRGLRAAHRAAGCGG</sequence>
<name>A0A1I2KJC1_9ACTN</name>
<feature type="region of interest" description="Disordered" evidence="1">
    <location>
        <begin position="1"/>
        <end position="160"/>
    </location>
</feature>
<organism evidence="2 3">
    <name type="scientific">Streptomyces mirabilis</name>
    <dbReference type="NCBI Taxonomy" id="68239"/>
    <lineage>
        <taxon>Bacteria</taxon>
        <taxon>Bacillati</taxon>
        <taxon>Actinomycetota</taxon>
        <taxon>Actinomycetes</taxon>
        <taxon>Kitasatosporales</taxon>
        <taxon>Streptomycetaceae</taxon>
        <taxon>Streptomyces</taxon>
    </lineage>
</organism>
<feature type="compositionally biased region" description="Basic and acidic residues" evidence="1">
    <location>
        <begin position="10"/>
        <end position="33"/>
    </location>
</feature>
<proteinExistence type="predicted"/>
<evidence type="ECO:0000313" key="2">
    <source>
        <dbReference type="EMBL" id="SFF66623.1"/>
    </source>
</evidence>
<gene>
    <name evidence="2" type="ORF">SAMN02787118_110180</name>
</gene>
<protein>
    <submittedName>
        <fullName evidence="2">Uncharacterized protein</fullName>
    </submittedName>
</protein>
<dbReference type="AlphaFoldDB" id="A0A1I2KJC1"/>
<accession>A0A1I2KJC1</accession>
<evidence type="ECO:0000256" key="1">
    <source>
        <dbReference type="SAM" id="MobiDB-lite"/>
    </source>
</evidence>
<feature type="compositionally biased region" description="Pro residues" evidence="1">
    <location>
        <begin position="220"/>
        <end position="233"/>
    </location>
</feature>
<dbReference type="Proteomes" id="UP000181942">
    <property type="component" value="Unassembled WGS sequence"/>
</dbReference>
<reference evidence="2 3" key="1">
    <citation type="submission" date="2016-10" db="EMBL/GenBank/DDBJ databases">
        <authorList>
            <person name="de Groot N.N."/>
        </authorList>
    </citation>
    <scope>NUCLEOTIDE SEQUENCE [LARGE SCALE GENOMIC DNA]</scope>
    <source>
        <strain evidence="2 3">OK461</strain>
    </source>
</reference>
<feature type="region of interest" description="Disordered" evidence="1">
    <location>
        <begin position="207"/>
        <end position="240"/>
    </location>
</feature>
<feature type="compositionally biased region" description="Basic and acidic residues" evidence="1">
    <location>
        <begin position="90"/>
        <end position="102"/>
    </location>
</feature>
<dbReference type="EMBL" id="FONR01000010">
    <property type="protein sequence ID" value="SFF66623.1"/>
    <property type="molecule type" value="Genomic_DNA"/>
</dbReference>
<evidence type="ECO:0000313" key="3">
    <source>
        <dbReference type="Proteomes" id="UP000181942"/>
    </source>
</evidence>